<protein>
    <submittedName>
        <fullName evidence="2">Sporulation protein YunB</fullName>
    </submittedName>
</protein>
<evidence type="ECO:0000256" key="1">
    <source>
        <dbReference type="SAM" id="Phobius"/>
    </source>
</evidence>
<name>A0A1V4ST67_9CLOT</name>
<dbReference type="PIRSF" id="PIRSF021383">
    <property type="entry name" value="YunB"/>
    <property type="match status" value="1"/>
</dbReference>
<organism evidence="2 3">
    <name type="scientific">Clostridium thermobutyricum DSM 4928</name>
    <dbReference type="NCBI Taxonomy" id="1121339"/>
    <lineage>
        <taxon>Bacteria</taxon>
        <taxon>Bacillati</taxon>
        <taxon>Bacillota</taxon>
        <taxon>Clostridia</taxon>
        <taxon>Eubacteriales</taxon>
        <taxon>Clostridiaceae</taxon>
        <taxon>Clostridium</taxon>
    </lineage>
</organism>
<dbReference type="Pfam" id="PF09560">
    <property type="entry name" value="Spore_YunB"/>
    <property type="match status" value="1"/>
</dbReference>
<sequence length="226" mass="25591">MEYYTCKKKRRKIKPWMLIILLMILIINLAFMIFDKKVMPNVFEIAKLTMKNKTTQLISDVSMEAYNELFIRESVLDISTDKEGNINMIKANTMKLNKLNAIISKKCNEALDKMRSEGIKIPFGWVTNSSIYYEFGPDIKVNVDPIGNVSTKFVANFESAGINQTRYTVSLEVEAKLNVQVPLYMEEISVKTEVPLADAITVGKIPNTAIDLGSFGKENFQAIGKN</sequence>
<reference evidence="2 3" key="1">
    <citation type="submission" date="2016-02" db="EMBL/GenBank/DDBJ databases">
        <title>Genome sequence of Clostridium thermobutyricum DSM 4928.</title>
        <authorList>
            <person name="Poehlein A."/>
            <person name="Daniel R."/>
        </authorList>
    </citation>
    <scope>NUCLEOTIDE SEQUENCE [LARGE SCALE GENOMIC DNA]</scope>
    <source>
        <strain evidence="2 3">DSM 4928</strain>
    </source>
</reference>
<dbReference type="RefSeq" id="WP_080023887.1">
    <property type="nucleotide sequence ID" value="NZ_LTAY01000075.1"/>
</dbReference>
<feature type="transmembrane region" description="Helical" evidence="1">
    <location>
        <begin position="16"/>
        <end position="34"/>
    </location>
</feature>
<comment type="caution">
    <text evidence="2">The sequence shown here is derived from an EMBL/GenBank/DDBJ whole genome shotgun (WGS) entry which is preliminary data.</text>
</comment>
<accession>A0A1V4ST67</accession>
<keyword evidence="1" id="KW-0472">Membrane</keyword>
<keyword evidence="1" id="KW-0812">Transmembrane</keyword>
<proteinExistence type="predicted"/>
<dbReference type="NCBIfam" id="TIGR02832">
    <property type="entry name" value="spo_yunB"/>
    <property type="match status" value="1"/>
</dbReference>
<dbReference type="InterPro" id="IPR014197">
    <property type="entry name" value="Sporulation_prot_YunB"/>
</dbReference>
<keyword evidence="1" id="KW-1133">Transmembrane helix</keyword>
<dbReference type="AlphaFoldDB" id="A0A1V4ST67"/>
<evidence type="ECO:0000313" key="3">
    <source>
        <dbReference type="Proteomes" id="UP000191448"/>
    </source>
</evidence>
<evidence type="ECO:0000313" key="2">
    <source>
        <dbReference type="EMBL" id="OPX46656.1"/>
    </source>
</evidence>
<dbReference type="Proteomes" id="UP000191448">
    <property type="component" value="Unassembled WGS sequence"/>
</dbReference>
<gene>
    <name evidence="2" type="primary">yunB</name>
    <name evidence="2" type="ORF">CLTHE_26810</name>
</gene>
<dbReference type="EMBL" id="LTAY01000075">
    <property type="protein sequence ID" value="OPX46656.1"/>
    <property type="molecule type" value="Genomic_DNA"/>
</dbReference>
<dbReference type="OrthoDB" id="1649278at2"/>